<dbReference type="EnsemblMetazoa" id="XM_021350203.2">
    <property type="protein sequence ID" value="XP_021205878.2"/>
    <property type="gene ID" value="LOC101742846"/>
</dbReference>
<dbReference type="EnsemblMetazoa" id="XM_021350201.2">
    <property type="protein sequence ID" value="XP_021205876.2"/>
    <property type="gene ID" value="LOC101742846"/>
</dbReference>
<dbReference type="EnsemblMetazoa" id="XM_038018431.1">
    <property type="protein sequence ID" value="XP_037874359.1"/>
    <property type="gene ID" value="LOC101742846"/>
</dbReference>
<dbReference type="EnsemblMetazoa" id="XM_038018432.1">
    <property type="protein sequence ID" value="XP_037874360.1"/>
    <property type="gene ID" value="LOC101742846"/>
</dbReference>
<name>A0A8R2R3Z1_BOMMO</name>
<accession>A0A8R2R3Z1</accession>
<evidence type="ECO:0000256" key="1">
    <source>
        <dbReference type="ARBA" id="ARBA00023242"/>
    </source>
</evidence>
<dbReference type="GeneID" id="101742846"/>
<dbReference type="Pfam" id="PF03366">
    <property type="entry name" value="YEATS"/>
    <property type="match status" value="1"/>
</dbReference>
<dbReference type="AlphaFoldDB" id="A0A8R2R3Z1"/>
<feature type="domain" description="YEATS" evidence="3">
    <location>
        <begin position="1"/>
        <end position="151"/>
    </location>
</feature>
<dbReference type="EnsemblMetazoa" id="XM_038018436.1">
    <property type="protein sequence ID" value="XP_037874364.1"/>
    <property type="gene ID" value="LOC101742846"/>
</dbReference>
<dbReference type="InterPro" id="IPR052790">
    <property type="entry name" value="YEATS_domain"/>
</dbReference>
<dbReference type="Gene3D" id="2.60.40.1970">
    <property type="entry name" value="YEATS domain"/>
    <property type="match status" value="1"/>
</dbReference>
<dbReference type="RefSeq" id="XP_062530647.1">
    <property type="nucleotide sequence ID" value="XM_062674663.1"/>
</dbReference>
<dbReference type="PANTHER" id="PTHR47827">
    <property type="entry name" value="AHD DOMAIN-CONTAINING PROTEIN"/>
    <property type="match status" value="1"/>
</dbReference>
<dbReference type="Proteomes" id="UP000005204">
    <property type="component" value="Unassembled WGS sequence"/>
</dbReference>
<dbReference type="GO" id="GO:0045893">
    <property type="term" value="P:positive regulation of DNA-templated transcription"/>
    <property type="evidence" value="ECO:0007669"/>
    <property type="project" value="TreeGrafter"/>
</dbReference>
<dbReference type="RefSeq" id="XP_037874359.1">
    <property type="nucleotide sequence ID" value="XM_038018431.2"/>
</dbReference>
<keyword evidence="5" id="KW-1185">Reference proteome</keyword>
<dbReference type="EnsemblMetazoa" id="XM_021350200.2">
    <property type="protein sequence ID" value="XP_021205875.2"/>
    <property type="gene ID" value="LOC101742846"/>
</dbReference>
<evidence type="ECO:0000313" key="5">
    <source>
        <dbReference type="Proteomes" id="UP000005204"/>
    </source>
</evidence>
<dbReference type="PANTHER" id="PTHR47827:SF3">
    <property type="entry name" value="AF-9 ANC1 HOMOLOGY DOMAIN-CONTAINING PROTEIN"/>
    <property type="match status" value="1"/>
</dbReference>
<evidence type="ECO:0000313" key="4">
    <source>
        <dbReference type="EnsemblMetazoa" id="XP_037874359.1"/>
    </source>
</evidence>
<dbReference type="InterPro" id="IPR055129">
    <property type="entry name" value="YEATS_dom"/>
</dbReference>
<evidence type="ECO:0000259" key="3">
    <source>
        <dbReference type="PROSITE" id="PS51037"/>
    </source>
</evidence>
<reference evidence="4" key="2">
    <citation type="submission" date="2022-06" db="UniProtKB">
        <authorList>
            <consortium name="EnsemblMetazoa"/>
        </authorList>
    </citation>
    <scope>IDENTIFICATION</scope>
    <source>
        <strain evidence="4">p50T (Dazao)</strain>
    </source>
</reference>
<evidence type="ECO:0000256" key="2">
    <source>
        <dbReference type="PROSITE-ProRule" id="PRU00376"/>
    </source>
</evidence>
<dbReference type="RefSeq" id="XP_021205878.2">
    <property type="nucleotide sequence ID" value="XM_021350203.3"/>
</dbReference>
<dbReference type="GO" id="GO:0008023">
    <property type="term" value="C:transcription elongation factor complex"/>
    <property type="evidence" value="ECO:0007669"/>
    <property type="project" value="TreeGrafter"/>
</dbReference>
<dbReference type="GO" id="GO:0003682">
    <property type="term" value="F:chromatin binding"/>
    <property type="evidence" value="ECO:0007669"/>
    <property type="project" value="TreeGrafter"/>
</dbReference>
<sequence>MARSGARVRTAALRPRPGAGVGLARVGAWCQWTRHQCFRSQDRLPPSPLLGFCLPKKRQGCLTLSHTPGQVRGLIYILLLQEPPYEIQESGCASIEIPIQIYLKYSSRPKKIQLKYSLQIENNTKSSSESRCIYYDFEKPSEQLCRALMSGGGELIARARAKHLLELLSGAGTKPPRKMNTNKFVEPVLCKHGSKKRSKRFSSASSCPKCGESTTAEIRKQLRAVEMTDDEILQVSRLYISYTSYEKSANALELPPPSDPIYAVPELPARLREALKAAEIDRTSSRGEVR</sequence>
<organism evidence="4 5">
    <name type="scientific">Bombyx mori</name>
    <name type="common">Silk moth</name>
    <dbReference type="NCBI Taxonomy" id="7091"/>
    <lineage>
        <taxon>Eukaryota</taxon>
        <taxon>Metazoa</taxon>
        <taxon>Ecdysozoa</taxon>
        <taxon>Arthropoda</taxon>
        <taxon>Hexapoda</taxon>
        <taxon>Insecta</taxon>
        <taxon>Pterygota</taxon>
        <taxon>Neoptera</taxon>
        <taxon>Endopterygota</taxon>
        <taxon>Lepidoptera</taxon>
        <taxon>Glossata</taxon>
        <taxon>Ditrysia</taxon>
        <taxon>Bombycoidea</taxon>
        <taxon>Bombycidae</taxon>
        <taxon>Bombycinae</taxon>
        <taxon>Bombyx</taxon>
    </lineage>
</organism>
<dbReference type="PROSITE" id="PS51037">
    <property type="entry name" value="YEATS"/>
    <property type="match status" value="1"/>
</dbReference>
<dbReference type="RefSeq" id="XP_062530648.1">
    <property type="nucleotide sequence ID" value="XM_062674664.1"/>
</dbReference>
<keyword evidence="1 2" id="KW-0539">Nucleus</keyword>
<dbReference type="EnsemblMetazoa" id="XM_038018433.1">
    <property type="protein sequence ID" value="XP_037874361.1"/>
    <property type="gene ID" value="LOC101742846"/>
</dbReference>
<protein>
    <recommendedName>
        <fullName evidence="3">YEATS domain-containing protein</fullName>
    </recommendedName>
</protein>
<dbReference type="EnsemblMetazoa" id="XM_038018434.1">
    <property type="protein sequence ID" value="XP_037874362.1"/>
    <property type="gene ID" value="LOC101742846"/>
</dbReference>
<proteinExistence type="predicted"/>
<comment type="subcellular location">
    <subcellularLocation>
        <location evidence="2">Nucleus</location>
    </subcellularLocation>
</comment>
<dbReference type="InterPro" id="IPR038704">
    <property type="entry name" value="YEAST_sf"/>
</dbReference>
<dbReference type="RefSeq" id="XP_021205876.2">
    <property type="nucleotide sequence ID" value="XM_021350201.3"/>
</dbReference>
<reference evidence="5" key="1">
    <citation type="journal article" date="2008" name="Insect Biochem. Mol. Biol.">
        <title>The genome of a lepidopteran model insect, the silkworm Bombyx mori.</title>
        <authorList>
            <consortium name="International Silkworm Genome Consortium"/>
        </authorList>
    </citation>
    <scope>NUCLEOTIDE SEQUENCE [LARGE SCALE GENOMIC DNA]</scope>
    <source>
        <strain evidence="5">p50T</strain>
    </source>
</reference>
<dbReference type="EnsemblMetazoa" id="XM_021350202.2">
    <property type="protein sequence ID" value="XP_021205877.2"/>
    <property type="gene ID" value="LOC101742846"/>
</dbReference>